<organism evidence="1">
    <name type="scientific">marine metagenome</name>
    <dbReference type="NCBI Taxonomy" id="408172"/>
    <lineage>
        <taxon>unclassified sequences</taxon>
        <taxon>metagenomes</taxon>
        <taxon>ecological metagenomes</taxon>
    </lineage>
</organism>
<dbReference type="EMBL" id="UINC01002265">
    <property type="protein sequence ID" value="SUZ94773.1"/>
    <property type="molecule type" value="Genomic_DNA"/>
</dbReference>
<sequence>MPRLQDFNTPLVYKVDDSEATASTSPGPIPSQLSYRIDIRSLDGMQKEAVVRQLVPPGATWRLVSDEGPYLNGTDLAPFPLAFFAAGLQFCYMSQLVELLRANKVNVHSLAVDQDTKYTMTGSALRGDMIGEGVPAELTVKLESDASPEILAPLVMKASDLSPAHAVMRDLFTNTFALQLNGNQVSLSDMAPSPNDLVVKPQESFHNLQPATNNSFRENLVTKIKTAEVKHGVTGGAGSSLQAEQKRTLHIHSEARLVGNDLFETDIHLFQPLGSSFRFLCDAAGGTTAPGPLAYLSAGVGFCYMTQLGRYAYITKQNVRSSQIVQFNNYLQPGPNGTSAEAGPTDTQVFMDADETDESAKRSVRMGEQTCFLHGSMRETYPTIIRATLNSKTLPLP</sequence>
<evidence type="ECO:0008006" key="2">
    <source>
        <dbReference type="Google" id="ProtNLM"/>
    </source>
</evidence>
<dbReference type="InterPro" id="IPR036102">
    <property type="entry name" value="OsmC/Ohrsf"/>
</dbReference>
<accession>A0A381S0U1</accession>
<gene>
    <name evidence="1" type="ORF">METZ01_LOCUS47627</name>
</gene>
<name>A0A381S0U1_9ZZZZ</name>
<evidence type="ECO:0000313" key="1">
    <source>
        <dbReference type="EMBL" id="SUZ94773.1"/>
    </source>
</evidence>
<protein>
    <recommendedName>
        <fullName evidence="2">OsmC family protein</fullName>
    </recommendedName>
</protein>
<dbReference type="AlphaFoldDB" id="A0A381S0U1"/>
<dbReference type="InterPro" id="IPR015946">
    <property type="entry name" value="KH_dom-like_a/b"/>
</dbReference>
<reference evidence="1" key="1">
    <citation type="submission" date="2018-05" db="EMBL/GenBank/DDBJ databases">
        <authorList>
            <person name="Lanie J.A."/>
            <person name="Ng W.-L."/>
            <person name="Kazmierczak K.M."/>
            <person name="Andrzejewski T.M."/>
            <person name="Davidsen T.M."/>
            <person name="Wayne K.J."/>
            <person name="Tettelin H."/>
            <person name="Glass J.I."/>
            <person name="Rusch D."/>
            <person name="Podicherti R."/>
            <person name="Tsui H.-C.T."/>
            <person name="Winkler M.E."/>
        </authorList>
    </citation>
    <scope>NUCLEOTIDE SEQUENCE</scope>
</reference>
<dbReference type="SUPFAM" id="SSF82784">
    <property type="entry name" value="OsmC-like"/>
    <property type="match status" value="2"/>
</dbReference>
<proteinExistence type="predicted"/>
<dbReference type="Gene3D" id="3.30.300.20">
    <property type="match status" value="2"/>
</dbReference>